<dbReference type="Proteomes" id="UP001162156">
    <property type="component" value="Unassembled WGS sequence"/>
</dbReference>
<proteinExistence type="predicted"/>
<name>A0AAV8YZZ4_9CUCU</name>
<sequence length="109" mass="12391">MTNRGLHDAIEKLQNSSLSLVESLQIVNDRDVNTQLQAINDAKNNRVSEIFESVSQKDHDFSKLRQICDGAPTTSLSEFTDCFTYACITSVDLQRSFSKYKHIFSPMRT</sequence>
<keyword evidence="2" id="KW-1185">Reference proteome</keyword>
<organism evidence="1 2">
    <name type="scientific">Rhamnusium bicolor</name>
    <dbReference type="NCBI Taxonomy" id="1586634"/>
    <lineage>
        <taxon>Eukaryota</taxon>
        <taxon>Metazoa</taxon>
        <taxon>Ecdysozoa</taxon>
        <taxon>Arthropoda</taxon>
        <taxon>Hexapoda</taxon>
        <taxon>Insecta</taxon>
        <taxon>Pterygota</taxon>
        <taxon>Neoptera</taxon>
        <taxon>Endopterygota</taxon>
        <taxon>Coleoptera</taxon>
        <taxon>Polyphaga</taxon>
        <taxon>Cucujiformia</taxon>
        <taxon>Chrysomeloidea</taxon>
        <taxon>Cerambycidae</taxon>
        <taxon>Lepturinae</taxon>
        <taxon>Rhagiini</taxon>
        <taxon>Rhamnusium</taxon>
    </lineage>
</organism>
<evidence type="ECO:0000313" key="1">
    <source>
        <dbReference type="EMBL" id="KAJ8956777.1"/>
    </source>
</evidence>
<dbReference type="AlphaFoldDB" id="A0AAV8YZZ4"/>
<accession>A0AAV8YZZ4</accession>
<protein>
    <submittedName>
        <fullName evidence="1">Uncharacterized protein</fullName>
    </submittedName>
</protein>
<reference evidence="1" key="1">
    <citation type="journal article" date="2023" name="Insect Mol. Biol.">
        <title>Genome sequencing provides insights into the evolution of gene families encoding plant cell wall-degrading enzymes in longhorned beetles.</title>
        <authorList>
            <person name="Shin N.R."/>
            <person name="Okamura Y."/>
            <person name="Kirsch R."/>
            <person name="Pauchet Y."/>
        </authorList>
    </citation>
    <scope>NUCLEOTIDE SEQUENCE</scope>
    <source>
        <strain evidence="1">RBIC_L_NR</strain>
    </source>
</reference>
<comment type="caution">
    <text evidence="1">The sequence shown here is derived from an EMBL/GenBank/DDBJ whole genome shotgun (WGS) entry which is preliminary data.</text>
</comment>
<dbReference type="EMBL" id="JANEYF010001808">
    <property type="protein sequence ID" value="KAJ8956777.1"/>
    <property type="molecule type" value="Genomic_DNA"/>
</dbReference>
<gene>
    <name evidence="1" type="ORF">NQ314_006652</name>
</gene>
<evidence type="ECO:0000313" key="2">
    <source>
        <dbReference type="Proteomes" id="UP001162156"/>
    </source>
</evidence>